<gene>
    <name evidence="2" type="ORF">EDD29_7765</name>
</gene>
<evidence type="ECO:0000313" key="3">
    <source>
        <dbReference type="Proteomes" id="UP000272400"/>
    </source>
</evidence>
<organism evidence="2 3">
    <name type="scientific">Actinocorallia herbida</name>
    <dbReference type="NCBI Taxonomy" id="58109"/>
    <lineage>
        <taxon>Bacteria</taxon>
        <taxon>Bacillati</taxon>
        <taxon>Actinomycetota</taxon>
        <taxon>Actinomycetes</taxon>
        <taxon>Streptosporangiales</taxon>
        <taxon>Thermomonosporaceae</taxon>
        <taxon>Actinocorallia</taxon>
    </lineage>
</organism>
<proteinExistence type="predicted"/>
<dbReference type="InterPro" id="IPR001173">
    <property type="entry name" value="Glyco_trans_2-like"/>
</dbReference>
<dbReference type="InterPro" id="IPR050834">
    <property type="entry name" value="Glycosyltransf_2"/>
</dbReference>
<dbReference type="PANTHER" id="PTHR43685:SF2">
    <property type="entry name" value="GLYCOSYLTRANSFERASE 2-LIKE DOMAIN-CONTAINING PROTEIN"/>
    <property type="match status" value="1"/>
</dbReference>
<evidence type="ECO:0000313" key="2">
    <source>
        <dbReference type="EMBL" id="ROO90052.1"/>
    </source>
</evidence>
<dbReference type="EMBL" id="RJKE01000001">
    <property type="protein sequence ID" value="ROO90052.1"/>
    <property type="molecule type" value="Genomic_DNA"/>
</dbReference>
<dbReference type="GO" id="GO:0016740">
    <property type="term" value="F:transferase activity"/>
    <property type="evidence" value="ECO:0007669"/>
    <property type="project" value="UniProtKB-KW"/>
</dbReference>
<dbReference type="InterPro" id="IPR029044">
    <property type="entry name" value="Nucleotide-diphossugar_trans"/>
</dbReference>
<dbReference type="PANTHER" id="PTHR43685">
    <property type="entry name" value="GLYCOSYLTRANSFERASE"/>
    <property type="match status" value="1"/>
</dbReference>
<comment type="caution">
    <text evidence="2">The sequence shown here is derived from an EMBL/GenBank/DDBJ whole genome shotgun (WGS) entry which is preliminary data.</text>
</comment>
<accession>A0A3N1D932</accession>
<reference evidence="2 3" key="1">
    <citation type="submission" date="2018-11" db="EMBL/GenBank/DDBJ databases">
        <title>Sequencing the genomes of 1000 actinobacteria strains.</title>
        <authorList>
            <person name="Klenk H.-P."/>
        </authorList>
    </citation>
    <scope>NUCLEOTIDE SEQUENCE [LARGE SCALE GENOMIC DNA]</scope>
    <source>
        <strain evidence="2 3">DSM 44254</strain>
    </source>
</reference>
<feature type="domain" description="Glycosyltransferase 2-like" evidence="1">
    <location>
        <begin position="12"/>
        <end position="136"/>
    </location>
</feature>
<keyword evidence="2" id="KW-0808">Transferase</keyword>
<keyword evidence="3" id="KW-1185">Reference proteome</keyword>
<dbReference type="SUPFAM" id="SSF53448">
    <property type="entry name" value="Nucleotide-diphospho-sugar transferases"/>
    <property type="match status" value="1"/>
</dbReference>
<sequence>MGTAIAGAPRLTVVIPMRDVQSYVGDMLLTLRRNTAPDIEFLAVDDGSRDDTPRLLAESGVPGLTVLTNPSPLGLSGARNTGLDAARGEYVTFLDGDDWVAPGYFTALADTIEGLGCDFVRVDHIQVTGRRHVLHRAPMGRRGKVLDPRDAILPVHDRSMVDYPYAWAGVYRRSLGELLRFHDRLHTAEDRPWIWRLHREAATYAVASLAGVFYRRAVAGSLTRIGDARQLHFFDAFDLVLSDLESDPEAEKLRRKAVRTYCALIAHHLTERDRLTPALRRELRRRARKTVEGFPPDALAEALPGLGADRRDLFADLLGIDA</sequence>
<dbReference type="Proteomes" id="UP000272400">
    <property type="component" value="Unassembled WGS sequence"/>
</dbReference>
<evidence type="ECO:0000259" key="1">
    <source>
        <dbReference type="Pfam" id="PF00535"/>
    </source>
</evidence>
<dbReference type="CDD" id="cd00761">
    <property type="entry name" value="Glyco_tranf_GTA_type"/>
    <property type="match status" value="1"/>
</dbReference>
<dbReference type="OrthoDB" id="3226099at2"/>
<dbReference type="Pfam" id="PF00535">
    <property type="entry name" value="Glycos_transf_2"/>
    <property type="match status" value="1"/>
</dbReference>
<name>A0A3N1D932_9ACTN</name>
<protein>
    <submittedName>
        <fullName evidence="2">Glycosyltransferase involved in cell wall biosynthesis</fullName>
    </submittedName>
</protein>
<dbReference type="Gene3D" id="3.90.550.10">
    <property type="entry name" value="Spore Coat Polysaccharide Biosynthesis Protein SpsA, Chain A"/>
    <property type="match status" value="1"/>
</dbReference>
<dbReference type="AlphaFoldDB" id="A0A3N1D932"/>
<dbReference type="RefSeq" id="WP_123669060.1">
    <property type="nucleotide sequence ID" value="NZ_RJKE01000001.1"/>
</dbReference>